<keyword evidence="1" id="KW-0732">Signal</keyword>
<evidence type="ECO:0000313" key="3">
    <source>
        <dbReference type="Proteomes" id="UP000799436"/>
    </source>
</evidence>
<evidence type="ECO:0000256" key="1">
    <source>
        <dbReference type="SAM" id="SignalP"/>
    </source>
</evidence>
<organism evidence="2 3">
    <name type="scientific">Teratosphaeria nubilosa</name>
    <dbReference type="NCBI Taxonomy" id="161662"/>
    <lineage>
        <taxon>Eukaryota</taxon>
        <taxon>Fungi</taxon>
        <taxon>Dikarya</taxon>
        <taxon>Ascomycota</taxon>
        <taxon>Pezizomycotina</taxon>
        <taxon>Dothideomycetes</taxon>
        <taxon>Dothideomycetidae</taxon>
        <taxon>Mycosphaerellales</taxon>
        <taxon>Teratosphaeriaceae</taxon>
        <taxon>Teratosphaeria</taxon>
    </lineage>
</organism>
<proteinExistence type="predicted"/>
<dbReference type="AlphaFoldDB" id="A0A6G1LAI9"/>
<dbReference type="Proteomes" id="UP000799436">
    <property type="component" value="Unassembled WGS sequence"/>
</dbReference>
<feature type="chain" id="PRO_5026166448" evidence="1">
    <location>
        <begin position="16"/>
        <end position="119"/>
    </location>
</feature>
<accession>A0A6G1LAI9</accession>
<protein>
    <submittedName>
        <fullName evidence="2">Uncharacterized protein</fullName>
    </submittedName>
</protein>
<evidence type="ECO:0000313" key="2">
    <source>
        <dbReference type="EMBL" id="KAF2769865.1"/>
    </source>
</evidence>
<keyword evidence="3" id="KW-1185">Reference proteome</keyword>
<sequence>MALLFVASLSEPVLALIDLIKKISLPAYSVTKISYNAAAALVHSFLRALQVASRLLRLARLLQPSAPDNACYESRRSGTLMLGTKVGPLVDGRFGGVCKAEKYDAVFISATAYYTVTAL</sequence>
<name>A0A6G1LAI9_9PEZI</name>
<reference evidence="2" key="1">
    <citation type="journal article" date="2020" name="Stud. Mycol.">
        <title>101 Dothideomycetes genomes: a test case for predicting lifestyles and emergence of pathogens.</title>
        <authorList>
            <person name="Haridas S."/>
            <person name="Albert R."/>
            <person name="Binder M."/>
            <person name="Bloem J."/>
            <person name="Labutti K."/>
            <person name="Salamov A."/>
            <person name="Andreopoulos B."/>
            <person name="Baker S."/>
            <person name="Barry K."/>
            <person name="Bills G."/>
            <person name="Bluhm B."/>
            <person name="Cannon C."/>
            <person name="Castanera R."/>
            <person name="Culley D."/>
            <person name="Daum C."/>
            <person name="Ezra D."/>
            <person name="Gonzalez J."/>
            <person name="Henrissat B."/>
            <person name="Kuo A."/>
            <person name="Liang C."/>
            <person name="Lipzen A."/>
            <person name="Lutzoni F."/>
            <person name="Magnuson J."/>
            <person name="Mondo S."/>
            <person name="Nolan M."/>
            <person name="Ohm R."/>
            <person name="Pangilinan J."/>
            <person name="Park H.-J."/>
            <person name="Ramirez L."/>
            <person name="Alfaro M."/>
            <person name="Sun H."/>
            <person name="Tritt A."/>
            <person name="Yoshinaga Y."/>
            <person name="Zwiers L.-H."/>
            <person name="Turgeon B."/>
            <person name="Goodwin S."/>
            <person name="Spatafora J."/>
            <person name="Crous P."/>
            <person name="Grigoriev I."/>
        </authorList>
    </citation>
    <scope>NUCLEOTIDE SEQUENCE</scope>
    <source>
        <strain evidence="2">CBS 116005</strain>
    </source>
</reference>
<feature type="signal peptide" evidence="1">
    <location>
        <begin position="1"/>
        <end position="15"/>
    </location>
</feature>
<gene>
    <name evidence="2" type="ORF">EJ03DRAFT_327005</name>
</gene>
<dbReference type="EMBL" id="ML995830">
    <property type="protein sequence ID" value="KAF2769865.1"/>
    <property type="molecule type" value="Genomic_DNA"/>
</dbReference>